<feature type="coiled-coil region" evidence="1">
    <location>
        <begin position="53"/>
        <end position="96"/>
    </location>
</feature>
<dbReference type="EMBL" id="KQ459601">
    <property type="protein sequence ID" value="KPI93696.1"/>
    <property type="molecule type" value="Genomic_DNA"/>
</dbReference>
<organism evidence="3 4">
    <name type="scientific">Papilio xuthus</name>
    <name type="common">Asian swallowtail butterfly</name>
    <dbReference type="NCBI Taxonomy" id="66420"/>
    <lineage>
        <taxon>Eukaryota</taxon>
        <taxon>Metazoa</taxon>
        <taxon>Ecdysozoa</taxon>
        <taxon>Arthropoda</taxon>
        <taxon>Hexapoda</taxon>
        <taxon>Insecta</taxon>
        <taxon>Pterygota</taxon>
        <taxon>Neoptera</taxon>
        <taxon>Endopterygota</taxon>
        <taxon>Lepidoptera</taxon>
        <taxon>Glossata</taxon>
        <taxon>Ditrysia</taxon>
        <taxon>Papilionoidea</taxon>
        <taxon>Papilionidae</taxon>
        <taxon>Papilioninae</taxon>
        <taxon>Papilio</taxon>
    </lineage>
</organism>
<sequence>MSRKEMSESGETLAVIREEQLSPTSSSVKLDANVQKYNVQSTPRCKCLTQKNKQISKDEVDELLKEQEESLREEYERRLDREIQSLKERFDFILENEQIRTSYMLCEAHRERKEKISALQTQLECKNLAGLMYVLCSERRKSKLEKMQMAQEYTKYIDVLQETLIDAQALILRLVNGYKTGSKLDESWRNKMNEVIKEYQSFVNNFVNDTPEMNQYFFDLAKLIETELPVFKPAAAESKISITEPKLSEIGQTEDRPWFDMLEGSNAPFVMYGDMADFKPNLRRNVLKTLKSTKEPPDEWEHYVINDTFVKSQCPNAGLIKDEYLKLLPKPGKWECSTIQTDREVVFFIRASSAYGQPATRATILGARDSMEIASTTKLVCPMEECQRMQVDSFIRSLPPYMQANPYMRFEKTYEEYEPCSPEQLDILRQRIENKKRKSKLDVTAGEESPLQEWDQRSNTVAAQTSAFTLPPCTCPVNSTVEENVHGIVYNIEDLLPVKRAINEINKKFFFDSTIEFNRFKVVGQNGDSTTHMMERKKDNRFYEIQNMLRQRPSLCDMLPNNAR</sequence>
<feature type="region of interest" description="Disordered" evidence="2">
    <location>
        <begin position="1"/>
        <end position="27"/>
    </location>
</feature>
<evidence type="ECO:0000256" key="2">
    <source>
        <dbReference type="SAM" id="MobiDB-lite"/>
    </source>
</evidence>
<accession>A0A194PJT8</accession>
<evidence type="ECO:0000256" key="1">
    <source>
        <dbReference type="SAM" id="Coils"/>
    </source>
</evidence>
<dbReference type="AlphaFoldDB" id="A0A194PJT8"/>
<evidence type="ECO:0000313" key="3">
    <source>
        <dbReference type="EMBL" id="KPI93696.1"/>
    </source>
</evidence>
<keyword evidence="1" id="KW-0175">Coiled coil</keyword>
<proteinExistence type="predicted"/>
<dbReference type="Proteomes" id="UP000053268">
    <property type="component" value="Unassembled WGS sequence"/>
</dbReference>
<reference evidence="3 4" key="1">
    <citation type="journal article" date="2015" name="Nat. Commun.">
        <title>Outbred genome sequencing and CRISPR/Cas9 gene editing in butterflies.</title>
        <authorList>
            <person name="Li X."/>
            <person name="Fan D."/>
            <person name="Zhang W."/>
            <person name="Liu G."/>
            <person name="Zhang L."/>
            <person name="Zhao L."/>
            <person name="Fang X."/>
            <person name="Chen L."/>
            <person name="Dong Y."/>
            <person name="Chen Y."/>
            <person name="Ding Y."/>
            <person name="Zhao R."/>
            <person name="Feng M."/>
            <person name="Zhu Y."/>
            <person name="Feng Y."/>
            <person name="Jiang X."/>
            <person name="Zhu D."/>
            <person name="Xiang H."/>
            <person name="Feng X."/>
            <person name="Li S."/>
            <person name="Wang J."/>
            <person name="Zhang G."/>
            <person name="Kronforst M.R."/>
            <person name="Wang W."/>
        </authorList>
    </citation>
    <scope>NUCLEOTIDE SEQUENCE [LARGE SCALE GENOMIC DNA]</scope>
    <source>
        <strain evidence="3">Ya'a_city_454_Px</strain>
        <tissue evidence="3">Whole body</tissue>
    </source>
</reference>
<evidence type="ECO:0000313" key="4">
    <source>
        <dbReference type="Proteomes" id="UP000053268"/>
    </source>
</evidence>
<protein>
    <submittedName>
        <fullName evidence="3">Uncharacterized protein</fullName>
    </submittedName>
</protein>
<gene>
    <name evidence="3" type="ORF">RR46_12861</name>
</gene>
<keyword evidence="4" id="KW-1185">Reference proteome</keyword>
<name>A0A194PJT8_PAPXU</name>